<sequence>MRYTLADFIARLFRYLLSFDSVLLSQPSPRSSLSLTMATAQAAPTRSTINLKGSTKIVTEFFSVGTVSQQVRLKWIPDASIAHSTSSILFQRAVYPPEDFSMVKKYGLNMLVTNDDGLKTYINKVISQLSEWLLGNQVSKLVLAIVSKESKETLERWQFDIHNTASDDTTNEKQNKSKTEKEIHSEIQAIIRQITASVTFLPMIDEPCAFNILIYTSDTEEAKTMQVSDLWVDADPHLIQSDKTEQVRLRSFDTSVHKVEALVAYRVGEEEE</sequence>
<dbReference type="GO" id="GO:0051301">
    <property type="term" value="P:cell division"/>
    <property type="evidence" value="ECO:0007669"/>
    <property type="project" value="UniProtKB-KW"/>
</dbReference>
<dbReference type="EMBL" id="SPNW01000034">
    <property type="protein sequence ID" value="TIA88777.1"/>
    <property type="molecule type" value="Genomic_DNA"/>
</dbReference>
<keyword evidence="6" id="KW-0131">Cell cycle</keyword>
<accession>A0A4T0FJS7</accession>
<keyword evidence="4" id="KW-0498">Mitosis</keyword>
<keyword evidence="3" id="KW-0132">Cell division</keyword>
<dbReference type="Proteomes" id="UP000310189">
    <property type="component" value="Unassembled WGS sequence"/>
</dbReference>
<dbReference type="GO" id="GO:0005654">
    <property type="term" value="C:nucleoplasm"/>
    <property type="evidence" value="ECO:0007669"/>
    <property type="project" value="TreeGrafter"/>
</dbReference>
<dbReference type="AlphaFoldDB" id="A0A4T0FJS7"/>
<keyword evidence="9" id="KW-1185">Reference proteome</keyword>
<name>A0A4T0FJS7_9BASI</name>
<dbReference type="SUPFAM" id="SSF56019">
    <property type="entry name" value="The spindle assembly checkpoint protein mad2"/>
    <property type="match status" value="1"/>
</dbReference>
<gene>
    <name evidence="8" type="ORF">E3P99_02397</name>
</gene>
<protein>
    <recommendedName>
        <fullName evidence="7">HORMA domain-containing protein</fullName>
    </recommendedName>
</protein>
<evidence type="ECO:0000256" key="5">
    <source>
        <dbReference type="ARBA" id="ARBA00023242"/>
    </source>
</evidence>
<evidence type="ECO:0000313" key="8">
    <source>
        <dbReference type="EMBL" id="TIA88777.1"/>
    </source>
</evidence>
<feature type="domain" description="HORMA" evidence="7">
    <location>
        <begin position="71"/>
        <end position="263"/>
    </location>
</feature>
<comment type="subcellular location">
    <subcellularLocation>
        <location evidence="1">Nucleus</location>
    </subcellularLocation>
</comment>
<dbReference type="GO" id="GO:0000776">
    <property type="term" value="C:kinetochore"/>
    <property type="evidence" value="ECO:0007669"/>
    <property type="project" value="TreeGrafter"/>
</dbReference>
<dbReference type="PANTHER" id="PTHR11842:SF11">
    <property type="entry name" value="MITOTIC SPINDLE ASSEMBLY CHECKPOINT PROTEIN MAD2A"/>
    <property type="match status" value="1"/>
</dbReference>
<proteinExistence type="inferred from homology"/>
<evidence type="ECO:0000256" key="3">
    <source>
        <dbReference type="ARBA" id="ARBA00022618"/>
    </source>
</evidence>
<dbReference type="InterPro" id="IPR003511">
    <property type="entry name" value="HORMA_dom"/>
</dbReference>
<comment type="caution">
    <text evidence="8">The sequence shown here is derived from an EMBL/GenBank/DDBJ whole genome shotgun (WGS) entry which is preliminary data.</text>
</comment>
<dbReference type="GO" id="GO:0007094">
    <property type="term" value="P:mitotic spindle assembly checkpoint signaling"/>
    <property type="evidence" value="ECO:0007669"/>
    <property type="project" value="TreeGrafter"/>
</dbReference>
<dbReference type="InterPro" id="IPR036570">
    <property type="entry name" value="HORMA_dom_sf"/>
</dbReference>
<evidence type="ECO:0000313" key="9">
    <source>
        <dbReference type="Proteomes" id="UP000310189"/>
    </source>
</evidence>
<evidence type="ECO:0000256" key="1">
    <source>
        <dbReference type="ARBA" id="ARBA00004123"/>
    </source>
</evidence>
<keyword evidence="5" id="KW-0539">Nucleus</keyword>
<dbReference type="Gene3D" id="3.30.900.10">
    <property type="entry name" value="HORMA domain"/>
    <property type="match status" value="1"/>
</dbReference>
<evidence type="ECO:0000256" key="6">
    <source>
        <dbReference type="ARBA" id="ARBA00023306"/>
    </source>
</evidence>
<evidence type="ECO:0000256" key="2">
    <source>
        <dbReference type="ARBA" id="ARBA00010348"/>
    </source>
</evidence>
<dbReference type="InterPro" id="IPR045091">
    <property type="entry name" value="Mad2-like"/>
</dbReference>
<reference evidence="8 9" key="1">
    <citation type="submission" date="2019-03" db="EMBL/GenBank/DDBJ databases">
        <title>Sequencing 23 genomes of Wallemia ichthyophaga.</title>
        <authorList>
            <person name="Gostincar C."/>
        </authorList>
    </citation>
    <scope>NUCLEOTIDE SEQUENCE [LARGE SCALE GENOMIC DNA]</scope>
    <source>
        <strain evidence="8 9">EXF-5753</strain>
    </source>
</reference>
<evidence type="ECO:0000259" key="7">
    <source>
        <dbReference type="PROSITE" id="PS50815"/>
    </source>
</evidence>
<organism evidence="8 9">
    <name type="scientific">Wallemia hederae</name>
    <dbReference type="NCBI Taxonomy" id="1540922"/>
    <lineage>
        <taxon>Eukaryota</taxon>
        <taxon>Fungi</taxon>
        <taxon>Dikarya</taxon>
        <taxon>Basidiomycota</taxon>
        <taxon>Wallemiomycotina</taxon>
        <taxon>Wallemiomycetes</taxon>
        <taxon>Wallemiales</taxon>
        <taxon>Wallemiaceae</taxon>
        <taxon>Wallemia</taxon>
    </lineage>
</organism>
<dbReference type="GO" id="GO:0005737">
    <property type="term" value="C:cytoplasm"/>
    <property type="evidence" value="ECO:0007669"/>
    <property type="project" value="TreeGrafter"/>
</dbReference>
<comment type="similarity">
    <text evidence="2">Belongs to the MAD2 family.</text>
</comment>
<dbReference type="PROSITE" id="PS50815">
    <property type="entry name" value="HORMA"/>
    <property type="match status" value="1"/>
</dbReference>
<dbReference type="PANTHER" id="PTHR11842">
    <property type="entry name" value="MITOTIC SPINDLE ASSEMBLY CHECKPOINT PROTEIN MAD2"/>
    <property type="match status" value="1"/>
</dbReference>
<dbReference type="OrthoDB" id="1806at2759"/>
<dbReference type="Pfam" id="PF02301">
    <property type="entry name" value="HORMA"/>
    <property type="match status" value="1"/>
</dbReference>
<evidence type="ECO:0000256" key="4">
    <source>
        <dbReference type="ARBA" id="ARBA00022776"/>
    </source>
</evidence>